<accession>A0A1B6NWW3</accession>
<protein>
    <submittedName>
        <fullName evidence="1">Uncharacterized protein</fullName>
    </submittedName>
</protein>
<name>A0A1B6NWW3_9ZZZZ</name>
<dbReference type="EMBL" id="AYSL01000253">
    <property type="protein sequence ID" value="KTF07936.1"/>
    <property type="molecule type" value="Genomic_DNA"/>
</dbReference>
<gene>
    <name evidence="1" type="ORF">MGSAQ_000568</name>
</gene>
<reference evidence="1" key="1">
    <citation type="submission" date="2013-11" db="EMBL/GenBank/DDBJ databases">
        <title>Microbial diversity, functional groups and degradation webs in Northern and Southern Mediterranean and Red Sea marine crude oil polluted sites.</title>
        <authorList>
            <person name="Daffonchio D."/>
            <person name="Mapelli F."/>
            <person name="Ferrer M."/>
            <person name="Richter M."/>
            <person name="Cherif A."/>
            <person name="Malkawi H.I."/>
            <person name="Yakimov M.M."/>
            <person name="Abdel-Fattah Y.R."/>
            <person name="Blaghen M."/>
            <person name="Golyshin P.N."/>
            <person name="Kalogerakis N."/>
            <person name="Boon N."/>
            <person name="Magagnini M."/>
            <person name="Fava F."/>
        </authorList>
    </citation>
    <scope>NUCLEOTIDE SEQUENCE</scope>
</reference>
<organism evidence="1">
    <name type="scientific">marine sediment metagenome</name>
    <dbReference type="NCBI Taxonomy" id="412755"/>
    <lineage>
        <taxon>unclassified sequences</taxon>
        <taxon>metagenomes</taxon>
        <taxon>ecological metagenomes</taxon>
    </lineage>
</organism>
<sequence>LGPCTFGFAQLVTMSALPNSKDTFLSSTF</sequence>
<comment type="caution">
    <text evidence="1">The sequence shown here is derived from an EMBL/GenBank/DDBJ whole genome shotgun (WGS) entry which is preliminary data.</text>
</comment>
<evidence type="ECO:0000313" key="1">
    <source>
        <dbReference type="EMBL" id="KTF07936.1"/>
    </source>
</evidence>
<dbReference type="AlphaFoldDB" id="A0A1B6NWW3"/>
<feature type="non-terminal residue" evidence="1">
    <location>
        <position position="1"/>
    </location>
</feature>
<proteinExistence type="predicted"/>